<evidence type="ECO:0000313" key="4">
    <source>
        <dbReference type="Proteomes" id="UP001633002"/>
    </source>
</evidence>
<dbReference type="Proteomes" id="UP001633002">
    <property type="component" value="Unassembled WGS sequence"/>
</dbReference>
<dbReference type="PANTHER" id="PTHR10775:SF185">
    <property type="entry name" value="OS08G0208400 PROTEIN"/>
    <property type="match status" value="1"/>
</dbReference>
<reference evidence="3 4" key="1">
    <citation type="submission" date="2024-09" db="EMBL/GenBank/DDBJ databases">
        <title>Chromosome-scale assembly of Riccia sorocarpa.</title>
        <authorList>
            <person name="Paukszto L."/>
        </authorList>
    </citation>
    <scope>NUCLEOTIDE SEQUENCE [LARGE SCALE GENOMIC DNA]</scope>
    <source>
        <strain evidence="3">LP-2024</strain>
        <tissue evidence="3">Aerial parts of the thallus</tissue>
    </source>
</reference>
<feature type="domain" description="Reverse transcriptase zinc-binding" evidence="2">
    <location>
        <begin position="272"/>
        <end position="343"/>
    </location>
</feature>
<dbReference type="InterPro" id="IPR026960">
    <property type="entry name" value="RVT-Znf"/>
</dbReference>
<sequence length="472" mass="54523">MRLVVDSPTVQHVEQTWPEFRRDPCHLCFGLASDGVSPYGVKSSSHSTWPIVLTNYNVHPWIASKKDFLLLALIIPGPKKVKNINIYLEPLVEELQQLWDGVDDVYDGRTERIGRDMWFTLKGVLLWTMHDYPGYAQVSGFETSGYAACPTCGPALPVARKRAGLKRWSILHRLPYWKDLMIQHLLDLMHIEANVTKSSVSDLEANQLLQVGRSLRLAPLPIPIQNLDWFWQPRTKQISGWIQHSKTWKMILNHSENEMAELNHKWNREMPKRWWSKLLTKIWKSGLQMKDKVWTWGLLQHGIASTDRARKWRVSDGTCLRCNQQIETLNHLFLYCPHARNIWNQWERKTAGSNLHINTTGDLLDLIHDAWKGKKLVKIAIIIKTWFIWLDRNARTYSNKMRSTPIKVAAGAAMELLDTRKTQIDEGPARIALAEEIDMLADLFPELSTQHQRTQGVATQDHNGDTDQTITQ</sequence>
<keyword evidence="4" id="KW-1185">Reference proteome</keyword>
<evidence type="ECO:0000256" key="1">
    <source>
        <dbReference type="SAM" id="MobiDB-lite"/>
    </source>
</evidence>
<dbReference type="EMBL" id="JBJQOH010000002">
    <property type="protein sequence ID" value="KAL3697758.1"/>
    <property type="molecule type" value="Genomic_DNA"/>
</dbReference>
<feature type="region of interest" description="Disordered" evidence="1">
    <location>
        <begin position="451"/>
        <end position="472"/>
    </location>
</feature>
<dbReference type="PANTHER" id="PTHR10775">
    <property type="entry name" value="OS08G0208400 PROTEIN"/>
    <property type="match status" value="1"/>
</dbReference>
<organism evidence="3 4">
    <name type="scientific">Riccia sorocarpa</name>
    <dbReference type="NCBI Taxonomy" id="122646"/>
    <lineage>
        <taxon>Eukaryota</taxon>
        <taxon>Viridiplantae</taxon>
        <taxon>Streptophyta</taxon>
        <taxon>Embryophyta</taxon>
        <taxon>Marchantiophyta</taxon>
        <taxon>Marchantiopsida</taxon>
        <taxon>Marchantiidae</taxon>
        <taxon>Marchantiales</taxon>
        <taxon>Ricciaceae</taxon>
        <taxon>Riccia</taxon>
    </lineage>
</organism>
<evidence type="ECO:0000313" key="3">
    <source>
        <dbReference type="EMBL" id="KAL3697758.1"/>
    </source>
</evidence>
<dbReference type="InterPro" id="IPR004242">
    <property type="entry name" value="Transposase_21"/>
</dbReference>
<proteinExistence type="predicted"/>
<dbReference type="Pfam" id="PF13966">
    <property type="entry name" value="zf-RVT"/>
    <property type="match status" value="1"/>
</dbReference>
<comment type="caution">
    <text evidence="3">The sequence shown here is derived from an EMBL/GenBank/DDBJ whole genome shotgun (WGS) entry which is preliminary data.</text>
</comment>
<accession>A0ABD3I242</accession>
<gene>
    <name evidence="3" type="ORF">R1sor_011834</name>
</gene>
<name>A0ABD3I242_9MARC</name>
<dbReference type="Pfam" id="PF02992">
    <property type="entry name" value="Transposase_21"/>
    <property type="match status" value="1"/>
</dbReference>
<dbReference type="AlphaFoldDB" id="A0ABD3I242"/>
<protein>
    <recommendedName>
        <fullName evidence="2">Reverse transcriptase zinc-binding domain-containing protein</fullName>
    </recommendedName>
</protein>
<evidence type="ECO:0000259" key="2">
    <source>
        <dbReference type="Pfam" id="PF13966"/>
    </source>
</evidence>